<feature type="region of interest" description="Disordered" evidence="1">
    <location>
        <begin position="121"/>
        <end position="158"/>
    </location>
</feature>
<protein>
    <submittedName>
        <fullName evidence="2">Adenylate kinase</fullName>
    </submittedName>
</protein>
<evidence type="ECO:0000313" key="2">
    <source>
        <dbReference type="EMBL" id="PHJ23513.1"/>
    </source>
</evidence>
<keyword evidence="2" id="KW-0418">Kinase</keyword>
<evidence type="ECO:0000313" key="3">
    <source>
        <dbReference type="Proteomes" id="UP000221165"/>
    </source>
</evidence>
<dbReference type="VEuPathDB" id="ToxoDB:CSUI_002636"/>
<organism evidence="2 3">
    <name type="scientific">Cystoisospora suis</name>
    <dbReference type="NCBI Taxonomy" id="483139"/>
    <lineage>
        <taxon>Eukaryota</taxon>
        <taxon>Sar</taxon>
        <taxon>Alveolata</taxon>
        <taxon>Apicomplexa</taxon>
        <taxon>Conoidasida</taxon>
        <taxon>Coccidia</taxon>
        <taxon>Eucoccidiorida</taxon>
        <taxon>Eimeriorina</taxon>
        <taxon>Sarcocystidae</taxon>
        <taxon>Cystoisospora</taxon>
    </lineage>
</organism>
<feature type="compositionally biased region" description="Acidic residues" evidence="1">
    <location>
        <begin position="88"/>
        <end position="104"/>
    </location>
</feature>
<dbReference type="OrthoDB" id="346649at2759"/>
<dbReference type="GO" id="GO:0016301">
    <property type="term" value="F:kinase activity"/>
    <property type="evidence" value="ECO:0007669"/>
    <property type="project" value="UniProtKB-KW"/>
</dbReference>
<feature type="non-terminal residue" evidence="2">
    <location>
        <position position="425"/>
    </location>
</feature>
<feature type="region of interest" description="Disordered" evidence="1">
    <location>
        <begin position="298"/>
        <end position="342"/>
    </location>
</feature>
<feature type="compositionally biased region" description="Basic and acidic residues" evidence="1">
    <location>
        <begin position="58"/>
        <end position="87"/>
    </location>
</feature>
<feature type="region of interest" description="Disordered" evidence="1">
    <location>
        <begin position="38"/>
        <end position="104"/>
    </location>
</feature>
<sequence>MEIFNKSVCLPVLHFASKYSRALKRNLLVYQREKEEEKRREEHLARRQEQAAQLLLSHRGEGEEKKEEAEGENKEKEEGEDKKKEGIDPFDTDDWFDSEDEEEEEIFAKQLLEFDKALLSSSSSSSSASFPSLLQREGEDEKEEEEEEERDTPIRIGSNYPPRWEREIWRGWRKIFKIGEEEEGESEEEREKRQKLRIDAVKRILHPAMGPALIDGSFFRPLPPLGAFPSGSEEEEEQIASLTFPSFATLTELARRLPDAVVIFTSSDEAASKRAIDFALIEKLAEEDMRKKLQIQEEKKKRKENRDRRRAAAEALGEDFEEEEEEEEEDEDEDEEEEASTFDPVVAAGKKASLQALEEFKRRKKVEEKILLQSAKLFAANRVPVLVINGDRGVDTVQRAITHFLKPFLVHRQSLFLSSQCIPLD</sequence>
<gene>
    <name evidence="2" type="ORF">CSUI_002636</name>
</gene>
<reference evidence="2 3" key="1">
    <citation type="journal article" date="2017" name="Int. J. Parasitol.">
        <title>The genome of the protozoan parasite Cystoisospora suis and a reverse vaccinology approach to identify vaccine candidates.</title>
        <authorList>
            <person name="Palmieri N."/>
            <person name="Shrestha A."/>
            <person name="Ruttkowski B."/>
            <person name="Beck T."/>
            <person name="Vogl C."/>
            <person name="Tomley F."/>
            <person name="Blake D.P."/>
            <person name="Joachim A."/>
        </authorList>
    </citation>
    <scope>NUCLEOTIDE SEQUENCE [LARGE SCALE GENOMIC DNA]</scope>
    <source>
        <strain evidence="2 3">Wien I</strain>
    </source>
</reference>
<feature type="compositionally biased region" description="Basic and acidic residues" evidence="1">
    <location>
        <begin position="298"/>
        <end position="312"/>
    </location>
</feature>
<feature type="compositionally biased region" description="Acidic residues" evidence="1">
    <location>
        <begin position="138"/>
        <end position="150"/>
    </location>
</feature>
<dbReference type="RefSeq" id="XP_067925188.1">
    <property type="nucleotide sequence ID" value="XM_068062836.1"/>
</dbReference>
<dbReference type="GeneID" id="94426047"/>
<dbReference type="AlphaFoldDB" id="A0A2C6L8G1"/>
<feature type="compositionally biased region" description="Basic and acidic residues" evidence="1">
    <location>
        <begin position="38"/>
        <end position="49"/>
    </location>
</feature>
<accession>A0A2C6L8G1</accession>
<comment type="caution">
    <text evidence="2">The sequence shown here is derived from an EMBL/GenBank/DDBJ whole genome shotgun (WGS) entry which is preliminary data.</text>
</comment>
<keyword evidence="3" id="KW-1185">Reference proteome</keyword>
<name>A0A2C6L8G1_9APIC</name>
<proteinExistence type="predicted"/>
<keyword evidence="2" id="KW-0808">Transferase</keyword>
<dbReference type="Proteomes" id="UP000221165">
    <property type="component" value="Unassembled WGS sequence"/>
</dbReference>
<feature type="compositionally biased region" description="Low complexity" evidence="1">
    <location>
        <begin position="121"/>
        <end position="134"/>
    </location>
</feature>
<dbReference type="EMBL" id="MIGC01001090">
    <property type="protein sequence ID" value="PHJ23513.1"/>
    <property type="molecule type" value="Genomic_DNA"/>
</dbReference>
<feature type="compositionally biased region" description="Acidic residues" evidence="1">
    <location>
        <begin position="316"/>
        <end position="340"/>
    </location>
</feature>
<evidence type="ECO:0000256" key="1">
    <source>
        <dbReference type="SAM" id="MobiDB-lite"/>
    </source>
</evidence>